<dbReference type="GO" id="GO:0005740">
    <property type="term" value="C:mitochondrial envelope"/>
    <property type="evidence" value="ECO:0007669"/>
    <property type="project" value="EnsemblFungi"/>
</dbReference>
<comment type="catalytic activity">
    <reaction evidence="2">
        <text>6-hydroxymethyl-7,8-dihydropterin + ATP = (7,8-dihydropterin-6-yl)methyl diphosphate + AMP + H(+)</text>
        <dbReference type="Rhea" id="RHEA:11412"/>
        <dbReference type="ChEBI" id="CHEBI:15378"/>
        <dbReference type="ChEBI" id="CHEBI:30616"/>
        <dbReference type="ChEBI" id="CHEBI:44841"/>
        <dbReference type="ChEBI" id="CHEBI:72950"/>
        <dbReference type="ChEBI" id="CHEBI:456215"/>
        <dbReference type="EC" id="2.7.6.3"/>
    </reaction>
</comment>
<dbReference type="SMART" id="SM00905">
    <property type="entry name" value="FolB"/>
    <property type="match status" value="2"/>
</dbReference>
<dbReference type="InterPro" id="IPR006390">
    <property type="entry name" value="DHP_synth_dom"/>
</dbReference>
<evidence type="ECO:0000256" key="10">
    <source>
        <dbReference type="ARBA" id="ARBA00012458"/>
    </source>
</evidence>
<reference evidence="27" key="1">
    <citation type="submission" date="2016-02" db="EMBL/GenBank/DDBJ databases">
        <title>Comparative genomics of biotechnologically important yeasts.</title>
        <authorList>
            <consortium name="DOE Joint Genome Institute"/>
            <person name="Riley R."/>
            <person name="Haridas S."/>
            <person name="Wolfe K.H."/>
            <person name="Lopes M.R."/>
            <person name="Hittinger C.T."/>
            <person name="Goker M."/>
            <person name="Salamov A."/>
            <person name="Wisecaver J."/>
            <person name="Long T.M."/>
            <person name="Aerts A.L."/>
            <person name="Barry K."/>
            <person name="Choi C."/>
            <person name="Clum A."/>
            <person name="Coughlan A.Y."/>
            <person name="Deshpande S."/>
            <person name="Douglass A.P."/>
            <person name="Hanson S.J."/>
            <person name="Klenk H.-P."/>
            <person name="Labutti K."/>
            <person name="Lapidus A."/>
            <person name="Lindquist E."/>
            <person name="Lipzen A."/>
            <person name="Meier-Kolthoff J.P."/>
            <person name="Ohm R.A."/>
            <person name="Otillar R.P."/>
            <person name="Pangilinan J."/>
            <person name="Peng Y."/>
            <person name="Rokas A."/>
            <person name="Rosa C.A."/>
            <person name="Scheuner C."/>
            <person name="Sibirny A.A."/>
            <person name="Slot J.C."/>
            <person name="Stielow J.B."/>
            <person name="Sun H."/>
            <person name="Kurtzman C.P."/>
            <person name="Blackwell M."/>
            <person name="Jeffries T.W."/>
            <person name="Grigoriev I.V."/>
        </authorList>
    </citation>
    <scope>NUCLEOTIDE SEQUENCE [LARGE SCALE GENOMIC DNA]</scope>
    <source>
        <strain evidence="27">NRRL Y-17796</strain>
    </source>
</reference>
<dbReference type="PANTHER" id="PTHR20941:SF1">
    <property type="entry name" value="FOLIC ACID SYNTHESIS PROTEIN FOL1"/>
    <property type="match status" value="1"/>
</dbReference>
<comment type="similarity">
    <text evidence="9">In the C-terminal section; belongs to the DHPS family.</text>
</comment>
<accession>A0A1E4T9L7</accession>
<dbReference type="GO" id="GO:0004150">
    <property type="term" value="F:dihydroneopterin aldolase activity"/>
    <property type="evidence" value="ECO:0007669"/>
    <property type="project" value="UniProtKB-EC"/>
</dbReference>
<evidence type="ECO:0000256" key="2">
    <source>
        <dbReference type="ARBA" id="ARBA00000198"/>
    </source>
</evidence>
<evidence type="ECO:0000256" key="23">
    <source>
        <dbReference type="ARBA" id="ARBA00067568"/>
    </source>
</evidence>
<dbReference type="GO" id="GO:0004156">
    <property type="term" value="F:dihydropteroate synthase activity"/>
    <property type="evidence" value="ECO:0007669"/>
    <property type="project" value="UniProtKB-EC"/>
</dbReference>
<keyword evidence="27" id="KW-1185">Reference proteome</keyword>
<evidence type="ECO:0000256" key="18">
    <source>
        <dbReference type="ARBA" id="ARBA00022842"/>
    </source>
</evidence>
<dbReference type="PROSITE" id="PS50972">
    <property type="entry name" value="PTERIN_BINDING"/>
    <property type="match status" value="1"/>
</dbReference>
<comment type="similarity">
    <text evidence="8">In the N-terminal section; belongs to the DHNA family.</text>
</comment>
<evidence type="ECO:0000256" key="15">
    <source>
        <dbReference type="ARBA" id="ARBA00022741"/>
    </source>
</evidence>
<dbReference type="PROSITE" id="PS00794">
    <property type="entry name" value="HPPK"/>
    <property type="match status" value="1"/>
</dbReference>
<sequence>MNDAVVLDELRFSANVGLDCWARLLPQPVSLNIRLVTDLTRAASSDSLPHTVHYGELAESILESAKTKHYSSPYALVKEVSENVYSKSVTHSNVTLTLPKALLHGTLKLHKYTDGAMTLEIADIFCNTVIGVYPFERLRRQSVVVSVILKSLAYEHADHSQIADSVFELVESSEFQTVEALAEHIADSLQPLPLAAGVQVSVRKPSAVAQADCAGVSVLRPNTLVNSHFERHTAYLALGSNLGNRFENIKRALDTLKSPDIAKLLDNTLTSGEINVTQVSALYETKPMYYLDQPTFVNGVARIETTFTPQELLKVLKIVESNVLSRVKTIRNGPRTVDLDILLYDGAKIDIPPEQGDLIVPHQRMLERLFVLCPLLDLCPNGRHPVEGGLYSAYAAQLKATSTDPPPNKALGLSDGRVLSLGHKTYIMAILNATPDSFSDGGALEVGNLREKVQQYIEIAGDALIVDVGGQSTHPKSTQISAEEESGRVVPVIKALREAFPELPISVDTYYGAVAKDALEAGADIVNDVSGGTIDVSILDVVAAAGCPYVLMHMRGTPQTMKDHVDYDDVVETIGKELEEKIKNAEASGIYRYNIILDPGYGFAKTGEQSLELIRRHQELEARPGLQGVAGWLSGPSRKGFIGSVTGKTVASERDFGTGAAVTSSIEKGFDIVRVHAVDAMTDVVKVADSLYR</sequence>
<evidence type="ECO:0000256" key="8">
    <source>
        <dbReference type="ARBA" id="ARBA00009640"/>
    </source>
</evidence>
<keyword evidence="19" id="KW-0289">Folate biosynthesis</keyword>
<evidence type="ECO:0000256" key="6">
    <source>
        <dbReference type="ARBA" id="ARBA00005013"/>
    </source>
</evidence>
<evidence type="ECO:0000259" key="25">
    <source>
        <dbReference type="PROSITE" id="PS50972"/>
    </source>
</evidence>
<dbReference type="InterPro" id="IPR006157">
    <property type="entry name" value="FolB_dom"/>
</dbReference>
<dbReference type="Pfam" id="PF01288">
    <property type="entry name" value="HPPK"/>
    <property type="match status" value="1"/>
</dbReference>
<dbReference type="EMBL" id="KV453844">
    <property type="protein sequence ID" value="ODV88429.1"/>
    <property type="molecule type" value="Genomic_DNA"/>
</dbReference>
<dbReference type="InterPro" id="IPR000550">
    <property type="entry name" value="Hppk"/>
</dbReference>
<dbReference type="SUPFAM" id="SSF55620">
    <property type="entry name" value="Tetrahydrobiopterin biosynthesis enzymes-like"/>
    <property type="match status" value="2"/>
</dbReference>
<dbReference type="EC" id="4.1.2.25" evidence="11"/>
<comment type="pathway">
    <text evidence="6">Cofactor biosynthesis; tetrahydrofolate biosynthesis; 2-amino-4-hydroxy-6-hydroxymethyl-7,8-dihydropteridine diphosphate from 7,8-dihydroneopterin triphosphate: step 3/4.</text>
</comment>
<dbReference type="Pfam" id="PF02152">
    <property type="entry name" value="FolB"/>
    <property type="match status" value="2"/>
</dbReference>
<dbReference type="GO" id="GO:0046872">
    <property type="term" value="F:metal ion binding"/>
    <property type="evidence" value="ECO:0007669"/>
    <property type="project" value="UniProtKB-KW"/>
</dbReference>
<gene>
    <name evidence="26" type="ORF">CANCADRAFT_146155</name>
</gene>
<proteinExistence type="inferred from homology"/>
<dbReference type="EC" id="2.7.6.3" evidence="12"/>
<evidence type="ECO:0000313" key="27">
    <source>
        <dbReference type="Proteomes" id="UP000095023"/>
    </source>
</evidence>
<dbReference type="GO" id="GO:0003848">
    <property type="term" value="F:2-amino-4-hydroxy-6-hydroxymethyldihydropteridine diphosphokinase activity"/>
    <property type="evidence" value="ECO:0007669"/>
    <property type="project" value="UniProtKB-EC"/>
</dbReference>
<name>A0A1E4T9L7_9ASCO</name>
<evidence type="ECO:0000256" key="9">
    <source>
        <dbReference type="ARBA" id="ARBA00009951"/>
    </source>
</evidence>
<evidence type="ECO:0000256" key="21">
    <source>
        <dbReference type="ARBA" id="ARBA00058009"/>
    </source>
</evidence>
<dbReference type="Gene3D" id="3.20.20.20">
    <property type="entry name" value="Dihydropteroate synthase-like"/>
    <property type="match status" value="1"/>
</dbReference>
<dbReference type="Proteomes" id="UP000095023">
    <property type="component" value="Unassembled WGS sequence"/>
</dbReference>
<evidence type="ECO:0000313" key="26">
    <source>
        <dbReference type="EMBL" id="ODV88429.1"/>
    </source>
</evidence>
<evidence type="ECO:0000256" key="1">
    <source>
        <dbReference type="ARBA" id="ARBA00000012"/>
    </source>
</evidence>
<organism evidence="26 27">
    <name type="scientific">Tortispora caseinolytica NRRL Y-17796</name>
    <dbReference type="NCBI Taxonomy" id="767744"/>
    <lineage>
        <taxon>Eukaryota</taxon>
        <taxon>Fungi</taxon>
        <taxon>Dikarya</taxon>
        <taxon>Ascomycota</taxon>
        <taxon>Saccharomycotina</taxon>
        <taxon>Trigonopsidomycetes</taxon>
        <taxon>Trigonopsidales</taxon>
        <taxon>Trigonopsidaceae</taxon>
        <taxon>Tortispora</taxon>
    </lineage>
</organism>
<evidence type="ECO:0000256" key="5">
    <source>
        <dbReference type="ARBA" id="ARBA00004763"/>
    </source>
</evidence>
<evidence type="ECO:0000256" key="11">
    <source>
        <dbReference type="ARBA" id="ARBA00013043"/>
    </source>
</evidence>
<evidence type="ECO:0000256" key="4">
    <source>
        <dbReference type="ARBA" id="ARBA00001946"/>
    </source>
</evidence>
<comment type="cofactor">
    <cofactor evidence="4">
        <name>Mg(2+)</name>
        <dbReference type="ChEBI" id="CHEBI:18420"/>
    </cofactor>
</comment>
<dbReference type="UniPathway" id="UPA00077">
    <property type="reaction ID" value="UER00155"/>
</dbReference>
<dbReference type="InterPro" id="IPR043133">
    <property type="entry name" value="GTP-CH-I_C/QueF"/>
</dbReference>
<dbReference type="NCBIfam" id="TIGR00526">
    <property type="entry name" value="folB_dom"/>
    <property type="match status" value="1"/>
</dbReference>
<dbReference type="Gene3D" id="3.30.1130.10">
    <property type="match status" value="2"/>
</dbReference>
<dbReference type="GO" id="GO:0046654">
    <property type="term" value="P:tetrahydrofolate biosynthetic process"/>
    <property type="evidence" value="ECO:0007669"/>
    <property type="project" value="UniProtKB-UniPathway"/>
</dbReference>
<keyword evidence="15" id="KW-0547">Nucleotide-binding</keyword>
<dbReference type="OrthoDB" id="615426at2759"/>
<dbReference type="GO" id="GO:0016301">
    <property type="term" value="F:kinase activity"/>
    <property type="evidence" value="ECO:0007669"/>
    <property type="project" value="UniProtKB-KW"/>
</dbReference>
<keyword evidence="17" id="KW-0067">ATP-binding</keyword>
<evidence type="ECO:0000256" key="20">
    <source>
        <dbReference type="ARBA" id="ARBA00023268"/>
    </source>
</evidence>
<keyword evidence="18" id="KW-0460">Magnesium</keyword>
<dbReference type="CDD" id="cd00739">
    <property type="entry name" value="DHPS"/>
    <property type="match status" value="1"/>
</dbReference>
<keyword evidence="13" id="KW-0808">Transferase</keyword>
<evidence type="ECO:0000256" key="13">
    <source>
        <dbReference type="ARBA" id="ARBA00022679"/>
    </source>
</evidence>
<dbReference type="InterPro" id="IPR011005">
    <property type="entry name" value="Dihydropteroate_synth-like_sf"/>
</dbReference>
<feature type="domain" description="Pterin-binding" evidence="25">
    <location>
        <begin position="425"/>
        <end position="686"/>
    </location>
</feature>
<dbReference type="EC" id="2.5.1.15" evidence="10"/>
<dbReference type="GO" id="GO:0005524">
    <property type="term" value="F:ATP binding"/>
    <property type="evidence" value="ECO:0007669"/>
    <property type="project" value="UniProtKB-KW"/>
</dbReference>
<dbReference type="NCBIfam" id="TIGR01496">
    <property type="entry name" value="DHPS"/>
    <property type="match status" value="1"/>
</dbReference>
<evidence type="ECO:0000256" key="22">
    <source>
        <dbReference type="ARBA" id="ARBA00061548"/>
    </source>
</evidence>
<evidence type="ECO:0000256" key="24">
    <source>
        <dbReference type="ARBA" id="ARBA00068111"/>
    </source>
</evidence>
<evidence type="ECO:0000256" key="16">
    <source>
        <dbReference type="ARBA" id="ARBA00022777"/>
    </source>
</evidence>
<evidence type="ECO:0000256" key="12">
    <source>
        <dbReference type="ARBA" id="ARBA00013253"/>
    </source>
</evidence>
<comment type="pathway">
    <text evidence="7">Cofactor biosynthesis; tetrahydrofolate biosynthesis; 2-amino-4-hydroxy-6-hydroxymethyl-7,8-dihydropteridine diphosphate from 7,8-dihydroneopterin triphosphate: step 4/4.</text>
</comment>
<dbReference type="CDD" id="cd00483">
    <property type="entry name" value="HPPK"/>
    <property type="match status" value="1"/>
</dbReference>
<dbReference type="AlphaFoldDB" id="A0A1E4T9L7"/>
<dbReference type="SUPFAM" id="SSF55083">
    <property type="entry name" value="6-hydroxymethyl-7,8-dihydropterin pyrophosphokinase, HPPK"/>
    <property type="match status" value="1"/>
</dbReference>
<dbReference type="GO" id="GO:0046656">
    <property type="term" value="P:folic acid biosynthetic process"/>
    <property type="evidence" value="ECO:0007669"/>
    <property type="project" value="UniProtKB-KW"/>
</dbReference>
<dbReference type="FunFam" id="3.20.20.20:FF:000006">
    <property type="entry name" value="Dihydropteroate synthase"/>
    <property type="match status" value="1"/>
</dbReference>
<comment type="similarity">
    <text evidence="22">In the central section; belongs to the HPPK family.</text>
</comment>
<dbReference type="InterPro" id="IPR035907">
    <property type="entry name" value="Hppk_sf"/>
</dbReference>
<dbReference type="InterPro" id="IPR000489">
    <property type="entry name" value="Pterin-binding_dom"/>
</dbReference>
<evidence type="ECO:0000256" key="3">
    <source>
        <dbReference type="ARBA" id="ARBA00001353"/>
    </source>
</evidence>
<protein>
    <recommendedName>
        <fullName evidence="23">Folic acid synthesis protein FOL1</fullName>
        <ecNumber evidence="10">2.5.1.15</ecNumber>
        <ecNumber evidence="12">2.7.6.3</ecNumber>
        <ecNumber evidence="11">4.1.2.25</ecNumber>
    </recommendedName>
    <alternativeName>
        <fullName evidence="24">Folic acid synthesis protein fol1</fullName>
    </alternativeName>
</protein>
<dbReference type="SUPFAM" id="SSF51717">
    <property type="entry name" value="Dihydropteroate synthetase-like"/>
    <property type="match status" value="1"/>
</dbReference>
<dbReference type="NCBIfam" id="TIGR01498">
    <property type="entry name" value="folK"/>
    <property type="match status" value="1"/>
</dbReference>
<evidence type="ECO:0000256" key="7">
    <source>
        <dbReference type="ARBA" id="ARBA00005051"/>
    </source>
</evidence>
<dbReference type="InterPro" id="IPR045031">
    <property type="entry name" value="DHP_synth-like"/>
</dbReference>
<comment type="pathway">
    <text evidence="5">Cofactor biosynthesis; tetrahydrofolate biosynthesis; 7,8-dihydrofolate from 2-amino-4-hydroxy-6-hydroxymethyl-7,8-dihydropteridine diphosphate and 4-aminobenzoate: step 1/2.</text>
</comment>
<evidence type="ECO:0000256" key="17">
    <source>
        <dbReference type="ARBA" id="ARBA00022840"/>
    </source>
</evidence>
<dbReference type="Pfam" id="PF00809">
    <property type="entry name" value="Pterin_bind"/>
    <property type="match status" value="1"/>
</dbReference>
<dbReference type="PANTHER" id="PTHR20941">
    <property type="entry name" value="FOLATE SYNTHESIS PROTEINS"/>
    <property type="match status" value="1"/>
</dbReference>
<evidence type="ECO:0000256" key="19">
    <source>
        <dbReference type="ARBA" id="ARBA00022909"/>
    </source>
</evidence>
<keyword evidence="16" id="KW-0418">Kinase</keyword>
<evidence type="ECO:0000256" key="14">
    <source>
        <dbReference type="ARBA" id="ARBA00022723"/>
    </source>
</evidence>
<dbReference type="PROSITE" id="PS00792">
    <property type="entry name" value="DHPS_1"/>
    <property type="match status" value="1"/>
</dbReference>
<keyword evidence="20" id="KW-0511">Multifunctional enzyme</keyword>
<dbReference type="Gene3D" id="3.30.70.560">
    <property type="entry name" value="7,8-Dihydro-6-hydroxymethylpterin-pyrophosphokinase HPPK"/>
    <property type="match status" value="1"/>
</dbReference>
<comment type="catalytic activity">
    <reaction evidence="3">
        <text>7,8-dihydroneopterin = 6-hydroxymethyl-7,8-dihydropterin + glycolaldehyde</text>
        <dbReference type="Rhea" id="RHEA:10540"/>
        <dbReference type="ChEBI" id="CHEBI:17001"/>
        <dbReference type="ChEBI" id="CHEBI:17071"/>
        <dbReference type="ChEBI" id="CHEBI:44841"/>
        <dbReference type="EC" id="4.1.2.25"/>
    </reaction>
</comment>
<comment type="catalytic activity">
    <reaction evidence="1">
        <text>(7,8-dihydropterin-6-yl)methyl diphosphate + 4-aminobenzoate = 7,8-dihydropteroate + diphosphate</text>
        <dbReference type="Rhea" id="RHEA:19949"/>
        <dbReference type="ChEBI" id="CHEBI:17836"/>
        <dbReference type="ChEBI" id="CHEBI:17839"/>
        <dbReference type="ChEBI" id="CHEBI:33019"/>
        <dbReference type="ChEBI" id="CHEBI:72950"/>
        <dbReference type="EC" id="2.5.1.15"/>
    </reaction>
</comment>
<comment type="function">
    <text evidence="21">Catalyzes three sequential steps of tetrahydrofolate biosynthesis.</text>
</comment>
<keyword evidence="14" id="KW-0479">Metal-binding</keyword>